<keyword evidence="4" id="KW-1185">Reference proteome</keyword>
<dbReference type="RefSeq" id="WP_012813486.1">
    <property type="nucleotide sequence ID" value="NC_013216.1"/>
</dbReference>
<evidence type="ECO:0000313" key="4">
    <source>
        <dbReference type="Proteomes" id="UP000002217"/>
    </source>
</evidence>
<dbReference type="eggNOG" id="COG0308">
    <property type="taxonomic scope" value="Bacteria"/>
</dbReference>
<gene>
    <name evidence="3" type="ordered locus">Dtox_0071</name>
</gene>
<reference evidence="3 4" key="1">
    <citation type="journal article" date="2009" name="Stand. Genomic Sci.">
        <title>Complete genome sequence of Desulfotomaculum acetoxidans type strain (5575).</title>
        <authorList>
            <person name="Spring S."/>
            <person name="Lapidus A."/>
            <person name="Schroder M."/>
            <person name="Gleim D."/>
            <person name="Sims D."/>
            <person name="Meincke L."/>
            <person name="Glavina Del Rio T."/>
            <person name="Tice H."/>
            <person name="Copeland A."/>
            <person name="Cheng J.F."/>
            <person name="Lucas S."/>
            <person name="Chen F."/>
            <person name="Nolan M."/>
            <person name="Bruce D."/>
            <person name="Goodwin L."/>
            <person name="Pitluck S."/>
            <person name="Ivanova N."/>
            <person name="Mavromatis K."/>
            <person name="Mikhailova N."/>
            <person name="Pati A."/>
            <person name="Chen A."/>
            <person name="Palaniappan K."/>
            <person name="Land M."/>
            <person name="Hauser L."/>
            <person name="Chang Y.J."/>
            <person name="Jeffries C.D."/>
            <person name="Chain P."/>
            <person name="Saunders E."/>
            <person name="Brettin T."/>
            <person name="Detter J.C."/>
            <person name="Goker M."/>
            <person name="Bristow J."/>
            <person name="Eisen J.A."/>
            <person name="Markowitz V."/>
            <person name="Hugenholtz P."/>
            <person name="Kyrpides N.C."/>
            <person name="Klenk H.P."/>
            <person name="Han C."/>
        </authorList>
    </citation>
    <scope>NUCLEOTIDE SEQUENCE [LARGE SCALE GENOMIC DNA]</scope>
    <source>
        <strain evidence="4">ATCC 49208 / DSM 771 / VKM B-1644</strain>
    </source>
</reference>
<dbReference type="AlphaFoldDB" id="C8VVG9"/>
<dbReference type="InterPro" id="IPR039568">
    <property type="entry name" value="Peptidase_MA-like_dom"/>
</dbReference>
<accession>C8VVG9</accession>
<keyword evidence="1" id="KW-0812">Transmembrane</keyword>
<proteinExistence type="predicted"/>
<dbReference type="Pfam" id="PF13485">
    <property type="entry name" value="Peptidase_MA_2"/>
    <property type="match status" value="1"/>
</dbReference>
<dbReference type="STRING" id="485916.Dtox_0071"/>
<organism evidence="3 4">
    <name type="scientific">Desulfofarcimen acetoxidans (strain ATCC 49208 / DSM 771 / KCTC 5769 / VKM B-1644 / 5575)</name>
    <name type="common">Desulfotomaculum acetoxidans</name>
    <dbReference type="NCBI Taxonomy" id="485916"/>
    <lineage>
        <taxon>Bacteria</taxon>
        <taxon>Bacillati</taxon>
        <taxon>Bacillota</taxon>
        <taxon>Clostridia</taxon>
        <taxon>Eubacteriales</taxon>
        <taxon>Peptococcaceae</taxon>
        <taxon>Desulfofarcimen</taxon>
    </lineage>
</organism>
<dbReference type="EMBL" id="CP001720">
    <property type="protein sequence ID" value="ACV61034.1"/>
    <property type="molecule type" value="Genomic_DNA"/>
</dbReference>
<dbReference type="HOGENOM" id="CLU_079582_0_0_9"/>
<keyword evidence="1" id="KW-0472">Membrane</keyword>
<sequence length="304" mass="34532">MANINRKLLRSESHFNLREKVFKLFAVLSVVLIAVFACLPENARGYGYSLYREAIKMSTLFNVRNMTALEGPHFVVKYPSDVEVAEARLVLNTAEKFYTPVSEDYNYSPSKKIPVIVYSSKEKLNGFFGWPASESAMGVYWSGIICVLSPKTWIDSDNPDKIEDIFVNSGPMAHEYTHLVVDYITRGNYPRWFTEGLAQYEEYKLTGFRFTETGGNLNQDLYSFNDLTQNFDYLPNQSLAYRQSFAAVKYLADNHGQEGIIKIMNLLSQGKSIDAALRSITGTGVDGFEDNLTHWIFNNISQFG</sequence>
<feature type="domain" description="Peptidase MA-like" evidence="2">
    <location>
        <begin position="170"/>
        <end position="297"/>
    </location>
</feature>
<feature type="transmembrane region" description="Helical" evidence="1">
    <location>
        <begin position="21"/>
        <end position="39"/>
    </location>
</feature>
<name>C8VVG9_DESAS</name>
<keyword evidence="1" id="KW-1133">Transmembrane helix</keyword>
<evidence type="ECO:0000259" key="2">
    <source>
        <dbReference type="Pfam" id="PF13485"/>
    </source>
</evidence>
<protein>
    <recommendedName>
        <fullName evidence="2">Peptidase MA-like domain-containing protein</fullName>
    </recommendedName>
</protein>
<evidence type="ECO:0000313" key="3">
    <source>
        <dbReference type="EMBL" id="ACV61034.1"/>
    </source>
</evidence>
<dbReference type="OrthoDB" id="9787613at2"/>
<dbReference type="Proteomes" id="UP000002217">
    <property type="component" value="Chromosome"/>
</dbReference>
<dbReference type="KEGG" id="dae:Dtox_0071"/>
<evidence type="ECO:0000256" key="1">
    <source>
        <dbReference type="SAM" id="Phobius"/>
    </source>
</evidence>